<keyword evidence="13" id="KW-1185">Reference proteome</keyword>
<evidence type="ECO:0000313" key="14">
    <source>
        <dbReference type="Proteomes" id="UP000423257"/>
    </source>
</evidence>
<dbReference type="AlphaFoldDB" id="A0A1H5FXS5"/>
<evidence type="ECO:0000313" key="11">
    <source>
        <dbReference type="EMBL" id="SEE08219.1"/>
    </source>
</evidence>
<dbReference type="RefSeq" id="WP_090365981.1">
    <property type="nucleotide sequence ID" value="NZ_FNUA01000002.1"/>
</dbReference>
<dbReference type="PRINTS" id="PR00480">
    <property type="entry name" value="ASTACIN"/>
</dbReference>
<name>A0A1H5FXS5_9PSED</name>
<dbReference type="SUPFAM" id="SSF55486">
    <property type="entry name" value="Metalloproteases ('zincins'), catalytic domain"/>
    <property type="match status" value="1"/>
</dbReference>
<evidence type="ECO:0000313" key="12">
    <source>
        <dbReference type="Proteomes" id="UP000199129"/>
    </source>
</evidence>
<dbReference type="GO" id="GO:0004222">
    <property type="term" value="F:metalloendopeptidase activity"/>
    <property type="evidence" value="ECO:0007669"/>
    <property type="project" value="InterPro"/>
</dbReference>
<dbReference type="SUPFAM" id="SSF51120">
    <property type="entry name" value="beta-Roll"/>
    <property type="match status" value="1"/>
</dbReference>
<evidence type="ECO:0000256" key="5">
    <source>
        <dbReference type="ARBA" id="ARBA00022737"/>
    </source>
</evidence>
<dbReference type="GO" id="GO:0005509">
    <property type="term" value="F:calcium ion binding"/>
    <property type="evidence" value="ECO:0007669"/>
    <property type="project" value="InterPro"/>
</dbReference>
<evidence type="ECO:0000256" key="3">
    <source>
        <dbReference type="ARBA" id="ARBA00009490"/>
    </source>
</evidence>
<dbReference type="InterPro" id="IPR001506">
    <property type="entry name" value="Peptidase_M12A"/>
</dbReference>
<dbReference type="PRINTS" id="PR00313">
    <property type="entry name" value="CABNDNGRPT"/>
</dbReference>
<dbReference type="EMBL" id="FNUA01000002">
    <property type="protein sequence ID" value="SEE08219.1"/>
    <property type="molecule type" value="Genomic_DNA"/>
</dbReference>
<dbReference type="InterPro" id="IPR011049">
    <property type="entry name" value="Serralysin-like_metalloprot_C"/>
</dbReference>
<dbReference type="Proteomes" id="UP000199129">
    <property type="component" value="Unassembled WGS sequence"/>
</dbReference>
<evidence type="ECO:0000313" key="9">
    <source>
        <dbReference type="EMBL" id="KAB0563362.1"/>
    </source>
</evidence>
<evidence type="ECO:0000256" key="6">
    <source>
        <dbReference type="ARBA" id="ARBA00022837"/>
    </source>
</evidence>
<organism evidence="11 12">
    <name type="scientific">Pseudomonas palleroniana</name>
    <dbReference type="NCBI Taxonomy" id="191390"/>
    <lineage>
        <taxon>Bacteria</taxon>
        <taxon>Pseudomonadati</taxon>
        <taxon>Pseudomonadota</taxon>
        <taxon>Gammaproteobacteria</taxon>
        <taxon>Pseudomonadales</taxon>
        <taxon>Pseudomonadaceae</taxon>
        <taxon>Pseudomonas</taxon>
    </lineage>
</organism>
<evidence type="ECO:0000256" key="2">
    <source>
        <dbReference type="ARBA" id="ARBA00004613"/>
    </source>
</evidence>
<evidence type="ECO:0000256" key="4">
    <source>
        <dbReference type="ARBA" id="ARBA00022525"/>
    </source>
</evidence>
<keyword evidence="4" id="KW-0964">Secreted</keyword>
<dbReference type="Gene3D" id="2.150.10.10">
    <property type="entry name" value="Serralysin-like metalloprotease, C-terminal"/>
    <property type="match status" value="1"/>
</dbReference>
<feature type="compositionally biased region" description="Pro residues" evidence="7">
    <location>
        <begin position="446"/>
        <end position="459"/>
    </location>
</feature>
<evidence type="ECO:0000259" key="8">
    <source>
        <dbReference type="SMART" id="SM00235"/>
    </source>
</evidence>
<dbReference type="EMBL" id="PYWX01000021">
    <property type="protein sequence ID" value="PTC29733.1"/>
    <property type="molecule type" value="Genomic_DNA"/>
</dbReference>
<evidence type="ECO:0000313" key="13">
    <source>
        <dbReference type="Proteomes" id="UP000240476"/>
    </source>
</evidence>
<dbReference type="InterPro" id="IPR001343">
    <property type="entry name" value="Hemolysn_Ca-bd"/>
</dbReference>
<reference evidence="11 12" key="1">
    <citation type="submission" date="2016-10" db="EMBL/GenBank/DDBJ databases">
        <authorList>
            <person name="de Groot N.N."/>
        </authorList>
    </citation>
    <scope>NUCLEOTIDE SEQUENCE [LARGE SCALE GENOMIC DNA]</scope>
    <source>
        <strain evidence="11 12">BS3265</strain>
    </source>
</reference>
<dbReference type="Pfam" id="PF08548">
    <property type="entry name" value="Peptidase_M10_C"/>
    <property type="match status" value="1"/>
</dbReference>
<keyword evidence="5" id="KW-0677">Repeat</keyword>
<dbReference type="InterPro" id="IPR034033">
    <property type="entry name" value="Serralysin-like"/>
</dbReference>
<dbReference type="SMART" id="SM00235">
    <property type="entry name" value="ZnMc"/>
    <property type="match status" value="1"/>
</dbReference>
<gene>
    <name evidence="10" type="ORF">C9383_07025</name>
    <name evidence="9" type="ORF">F7R03_27190</name>
    <name evidence="11" type="ORF">SAMN04490198_0488</name>
</gene>
<dbReference type="Pfam" id="PF00353">
    <property type="entry name" value="HemolysinCabind"/>
    <property type="match status" value="1"/>
</dbReference>
<keyword evidence="9" id="KW-0378">Hydrolase</keyword>
<dbReference type="Pfam" id="PF01400">
    <property type="entry name" value="Astacin"/>
    <property type="match status" value="1"/>
</dbReference>
<dbReference type="Proteomes" id="UP000240476">
    <property type="component" value="Unassembled WGS sequence"/>
</dbReference>
<feature type="domain" description="Peptidase metallopeptidase" evidence="8">
    <location>
        <begin position="51"/>
        <end position="227"/>
    </location>
</feature>
<dbReference type="CDD" id="cd04277">
    <property type="entry name" value="ZnMc_serralysin_like"/>
    <property type="match status" value="1"/>
</dbReference>
<protein>
    <submittedName>
        <fullName evidence="11">Hemolysin-type calcium-binding repeat-containing protein</fullName>
    </submittedName>
    <submittedName>
        <fullName evidence="9">Metalloprotease</fullName>
    </submittedName>
</protein>
<accession>A0A1H5FXS5</accession>
<reference evidence="9 14" key="3">
    <citation type="submission" date="2019-09" db="EMBL/GenBank/DDBJ databases">
        <title>Draft genome sequences of 48 bacterial type strains from the CCUG.</title>
        <authorList>
            <person name="Tunovic T."/>
            <person name="Pineiro-Iglesias B."/>
            <person name="Unosson C."/>
            <person name="Inganas E."/>
            <person name="Ohlen M."/>
            <person name="Cardew S."/>
            <person name="Jensie-Markopoulos S."/>
            <person name="Salva-Serra F."/>
            <person name="Jaen-Luchoro D."/>
            <person name="Karlsson R."/>
            <person name="Svensson-Stadler L."/>
            <person name="Chun J."/>
            <person name="Moore E."/>
        </authorList>
    </citation>
    <scope>NUCLEOTIDE SEQUENCE [LARGE SCALE GENOMIC DNA]</scope>
    <source>
        <strain evidence="9 14">CCUG 51524</strain>
    </source>
</reference>
<dbReference type="Gene3D" id="3.40.390.10">
    <property type="entry name" value="Collagenase (Catalytic Domain)"/>
    <property type="match status" value="1"/>
</dbReference>
<dbReference type="Proteomes" id="UP000423257">
    <property type="component" value="Unassembled WGS sequence"/>
</dbReference>
<comment type="cofactor">
    <cofactor evidence="1">
        <name>Ca(2+)</name>
        <dbReference type="ChEBI" id="CHEBI:29108"/>
    </cofactor>
</comment>
<dbReference type="InterPro" id="IPR006026">
    <property type="entry name" value="Peptidase_Metallo"/>
</dbReference>
<dbReference type="GO" id="GO:0008270">
    <property type="term" value="F:zinc ion binding"/>
    <property type="evidence" value="ECO:0007669"/>
    <property type="project" value="InterPro"/>
</dbReference>
<feature type="region of interest" description="Disordered" evidence="7">
    <location>
        <begin position="444"/>
        <end position="486"/>
    </location>
</feature>
<evidence type="ECO:0000256" key="1">
    <source>
        <dbReference type="ARBA" id="ARBA00001913"/>
    </source>
</evidence>
<feature type="compositionally biased region" description="Acidic residues" evidence="7">
    <location>
        <begin position="460"/>
        <end position="476"/>
    </location>
</feature>
<comment type="subcellular location">
    <subcellularLocation>
        <location evidence="2">Secreted</location>
    </subcellularLocation>
</comment>
<sequence>MQIPLRHPFLSHPDSLSSEPPCSNKIDGLKWVGTQRSFNTDQAEKHITREGCKFYDRNGDNKIVVGFNLVGSFSEPQKVRIREALQYWADVTNINFVENGSNTDGHITVNGVAGSWSGHAYMPNQSQARVTANIGTGGGEGKPAIGCAFLGLAIHELGHTLGLSHPGDYDGLGYSYSSSAAYKQDTKARSVMSYWAETNQPGHNFANQSPCAPMMDDIAAVQRLYGKNTKTRDTDTTYGFNSNAGREVYSLKRATEKPVFTVWDGAGNDTLDFSGFAHNQNINLDAEAFSDVGGLRGNVSIAKGVVIENAIGGYGDDTLKGNDGDNRLKGGRGSDKLRGGAGSDTFIYERISDSTPQKPDFIQDFSSGIDKIDVSGVIYEARLKGLNFTDQFSGRPGDAVLGYDAQTGRSTLSVDTTGDRRASLLITSQGQIKQADVIWRGQAPTEVPPAPARVAPTPEPEPEPIPESEPQPELEPEPAPQPRRIRRPLINTRTIRRIINTALAPITRLVRRIFSWFR</sequence>
<dbReference type="GO" id="GO:0006508">
    <property type="term" value="P:proteolysis"/>
    <property type="evidence" value="ECO:0007669"/>
    <property type="project" value="UniProtKB-KW"/>
</dbReference>
<evidence type="ECO:0000256" key="7">
    <source>
        <dbReference type="SAM" id="MobiDB-lite"/>
    </source>
</evidence>
<dbReference type="InterPro" id="IPR024079">
    <property type="entry name" value="MetalloPept_cat_dom_sf"/>
</dbReference>
<keyword evidence="9" id="KW-0482">Metalloprotease</keyword>
<dbReference type="InterPro" id="IPR013858">
    <property type="entry name" value="Peptidase_M10B_C"/>
</dbReference>
<proteinExistence type="inferred from homology"/>
<reference evidence="10 13" key="2">
    <citation type="submission" date="2018-03" db="EMBL/GenBank/DDBJ databases">
        <title>Draft genome sequence of the type strain of Pseudomonas palleroniana LMG 23076, isolated from rice in Cameroon.</title>
        <authorList>
            <person name="Tambong J.T."/>
        </authorList>
    </citation>
    <scope>NUCLEOTIDE SEQUENCE [LARGE SCALE GENOMIC DNA]</scope>
    <source>
        <strain evidence="10 13">LMG 23076</strain>
    </source>
</reference>
<comment type="similarity">
    <text evidence="3">Belongs to the peptidase M10B family.</text>
</comment>
<evidence type="ECO:0000313" key="10">
    <source>
        <dbReference type="EMBL" id="PTC29733.1"/>
    </source>
</evidence>
<dbReference type="EMBL" id="VZPQ01000031">
    <property type="protein sequence ID" value="KAB0563362.1"/>
    <property type="molecule type" value="Genomic_DNA"/>
</dbReference>
<dbReference type="GO" id="GO:0005615">
    <property type="term" value="C:extracellular space"/>
    <property type="evidence" value="ECO:0007669"/>
    <property type="project" value="InterPro"/>
</dbReference>
<keyword evidence="6" id="KW-0106">Calcium</keyword>
<keyword evidence="9" id="KW-0645">Protease</keyword>